<dbReference type="InterPro" id="IPR050707">
    <property type="entry name" value="HTH_MetabolicPath_Reg"/>
</dbReference>
<dbReference type="PANTHER" id="PTHR30136">
    <property type="entry name" value="HELIX-TURN-HELIX TRANSCRIPTIONAL REGULATOR, ICLR FAMILY"/>
    <property type="match status" value="1"/>
</dbReference>
<feature type="domain" description="IclR-ED" evidence="5">
    <location>
        <begin position="69"/>
        <end position="257"/>
    </location>
</feature>
<dbReference type="InterPro" id="IPR029016">
    <property type="entry name" value="GAF-like_dom_sf"/>
</dbReference>
<dbReference type="GO" id="GO:0045892">
    <property type="term" value="P:negative regulation of DNA-templated transcription"/>
    <property type="evidence" value="ECO:0007669"/>
    <property type="project" value="TreeGrafter"/>
</dbReference>
<dbReference type="PROSITE" id="PS51077">
    <property type="entry name" value="HTH_ICLR"/>
    <property type="match status" value="1"/>
</dbReference>
<evidence type="ECO:0000259" key="5">
    <source>
        <dbReference type="PROSITE" id="PS51078"/>
    </source>
</evidence>
<sequence length="257" mass="29220">MAKKDTNLVQATQTSLRLIETIQEMDGATMAELTNELGMARSTVFSHLHTLQESGYVTKRGEIYHLDFKFLFLGEYTKRRNDAYKLAETYVKEIAGECDEYVDFCVEQNGRVLTVHLAVNGIQNPRFTIAEYYYMPTTAQGKALLAHLPHDRVEEIIEQWGLPQETENTITSEDRLFDELETIREQGYAVSYQECIDGMRAVAVPLVEPDGSLFGTFGISGPRYKLTDEMIESELVELLVEGKTGFEAESEEIYRSI</sequence>
<dbReference type="GO" id="GO:0003677">
    <property type="term" value="F:DNA binding"/>
    <property type="evidence" value="ECO:0007669"/>
    <property type="project" value="UniProtKB-KW"/>
</dbReference>
<dbReference type="InterPro" id="IPR036388">
    <property type="entry name" value="WH-like_DNA-bd_sf"/>
</dbReference>
<dbReference type="SUPFAM" id="SSF55781">
    <property type="entry name" value="GAF domain-like"/>
    <property type="match status" value="1"/>
</dbReference>
<dbReference type="OrthoDB" id="14763at2157"/>
<dbReference type="Pfam" id="PF09339">
    <property type="entry name" value="HTH_IclR"/>
    <property type="match status" value="1"/>
</dbReference>
<gene>
    <name evidence="6" type="ORF">HYG82_15785</name>
</gene>
<dbReference type="GeneID" id="56034782"/>
<dbReference type="EMBL" id="CP058601">
    <property type="protein sequence ID" value="QLG50207.1"/>
    <property type="molecule type" value="Genomic_DNA"/>
</dbReference>
<dbReference type="GO" id="GO:0003700">
    <property type="term" value="F:DNA-binding transcription factor activity"/>
    <property type="evidence" value="ECO:0007669"/>
    <property type="project" value="TreeGrafter"/>
</dbReference>
<dbReference type="InterPro" id="IPR005471">
    <property type="entry name" value="Tscrpt_reg_IclR_N"/>
</dbReference>
<evidence type="ECO:0000259" key="4">
    <source>
        <dbReference type="PROSITE" id="PS51077"/>
    </source>
</evidence>
<protein>
    <submittedName>
        <fullName evidence="6">IclR family transcriptional regulator</fullName>
    </submittedName>
</protein>
<dbReference type="InterPro" id="IPR036390">
    <property type="entry name" value="WH_DNA-bd_sf"/>
</dbReference>
<dbReference type="Gene3D" id="1.10.10.10">
    <property type="entry name" value="Winged helix-like DNA-binding domain superfamily/Winged helix DNA-binding domain"/>
    <property type="match status" value="1"/>
</dbReference>
<feature type="domain" description="HTH iclR-type" evidence="4">
    <location>
        <begin position="9"/>
        <end position="68"/>
    </location>
</feature>
<dbReference type="PANTHER" id="PTHR30136:SF35">
    <property type="entry name" value="HTH-TYPE TRANSCRIPTIONAL REGULATOR RV1719"/>
    <property type="match status" value="1"/>
</dbReference>
<dbReference type="PROSITE" id="PS51078">
    <property type="entry name" value="ICLR_ED"/>
    <property type="match status" value="1"/>
</dbReference>
<dbReference type="SMART" id="SM00346">
    <property type="entry name" value="HTH_ICLR"/>
    <property type="match status" value="1"/>
</dbReference>
<reference evidence="6 7" key="1">
    <citation type="submission" date="2020-07" db="EMBL/GenBank/DDBJ databases">
        <authorList>
            <person name="Cui H."/>
        </authorList>
    </citation>
    <scope>NUCLEOTIDE SEQUENCE [LARGE SCALE GENOMIC DNA]</scope>
    <source>
        <strain evidence="6 7">YPL8</strain>
    </source>
</reference>
<dbReference type="AlphaFoldDB" id="A0A7D5GJ43"/>
<keyword evidence="3" id="KW-0804">Transcription</keyword>
<evidence type="ECO:0000256" key="2">
    <source>
        <dbReference type="ARBA" id="ARBA00023125"/>
    </source>
</evidence>
<evidence type="ECO:0000313" key="6">
    <source>
        <dbReference type="EMBL" id="QLG50207.1"/>
    </source>
</evidence>
<name>A0A7D5GJ43_9EURY</name>
<organism evidence="6 7">
    <name type="scientific">Natrinema halophilum</name>
    <dbReference type="NCBI Taxonomy" id="1699371"/>
    <lineage>
        <taxon>Archaea</taxon>
        <taxon>Methanobacteriati</taxon>
        <taxon>Methanobacteriota</taxon>
        <taxon>Stenosarchaea group</taxon>
        <taxon>Halobacteria</taxon>
        <taxon>Halobacteriales</taxon>
        <taxon>Natrialbaceae</taxon>
        <taxon>Natrinema</taxon>
    </lineage>
</organism>
<dbReference type="KEGG" id="haly:HYG82_15785"/>
<keyword evidence="1" id="KW-0805">Transcription regulation</keyword>
<evidence type="ECO:0000313" key="7">
    <source>
        <dbReference type="Proteomes" id="UP000509241"/>
    </source>
</evidence>
<dbReference type="RefSeq" id="WP_179262490.1">
    <property type="nucleotide sequence ID" value="NZ_CP058601.1"/>
</dbReference>
<keyword evidence="2" id="KW-0238">DNA-binding</keyword>
<proteinExistence type="predicted"/>
<keyword evidence="7" id="KW-1185">Reference proteome</keyword>
<evidence type="ECO:0000256" key="1">
    <source>
        <dbReference type="ARBA" id="ARBA00023015"/>
    </source>
</evidence>
<dbReference type="Pfam" id="PF01614">
    <property type="entry name" value="IclR_C"/>
    <property type="match status" value="1"/>
</dbReference>
<dbReference type="Gene3D" id="3.30.450.40">
    <property type="match status" value="1"/>
</dbReference>
<accession>A0A7D5GJ43</accession>
<evidence type="ECO:0000256" key="3">
    <source>
        <dbReference type="ARBA" id="ARBA00023163"/>
    </source>
</evidence>
<dbReference type="InterPro" id="IPR014757">
    <property type="entry name" value="Tscrpt_reg_IclR_C"/>
</dbReference>
<dbReference type="Proteomes" id="UP000509241">
    <property type="component" value="Chromosome"/>
</dbReference>
<dbReference type="SUPFAM" id="SSF46785">
    <property type="entry name" value="Winged helix' DNA-binding domain"/>
    <property type="match status" value="1"/>
</dbReference>